<dbReference type="GO" id="GO:0004803">
    <property type="term" value="F:transposase activity"/>
    <property type="evidence" value="ECO:0007669"/>
    <property type="project" value="InterPro"/>
</dbReference>
<sequence length="277" mass="30228">MIQDFVEQLPPGFTDTFQSRFVEVNDIALHAVIGGSGPVLLLLPGTVRPTVPITAVGYRWSSSFSSSSFLSPRLGSTRVAGWRPARVASAGTAGLPRAINPRGLSGTWADRAGRRRSCPALPTACARSCGNAARSPQRSRGCLMRTLCPGPDLDARHRRQDRRQDPARSRRRHRLPDAGPPGRLRRTRPVARRSGSSIRGEHPPRGGNKNLKRALLLAAFAVLADPTGRAYYDRKRAEGNRHNAALICLARRRCDVLYAMLRDKIPYQPPPAAPIAA</sequence>
<evidence type="ECO:0000313" key="4">
    <source>
        <dbReference type="Proteomes" id="UP000198228"/>
    </source>
</evidence>
<evidence type="ECO:0000259" key="2">
    <source>
        <dbReference type="Pfam" id="PF02371"/>
    </source>
</evidence>
<dbReference type="GO" id="GO:0003677">
    <property type="term" value="F:DNA binding"/>
    <property type="evidence" value="ECO:0007669"/>
    <property type="project" value="InterPro"/>
</dbReference>
<dbReference type="Pfam" id="PF02371">
    <property type="entry name" value="Transposase_20"/>
    <property type="match status" value="1"/>
</dbReference>
<evidence type="ECO:0000256" key="1">
    <source>
        <dbReference type="SAM" id="MobiDB-lite"/>
    </source>
</evidence>
<proteinExistence type="predicted"/>
<dbReference type="EMBL" id="LT607410">
    <property type="protein sequence ID" value="SCF24609.1"/>
    <property type="molecule type" value="Genomic_DNA"/>
</dbReference>
<dbReference type="PANTHER" id="PTHR33055:SF3">
    <property type="entry name" value="PUTATIVE TRANSPOSASE FOR IS117-RELATED"/>
    <property type="match status" value="1"/>
</dbReference>
<accession>A0A1C4YV19</accession>
<organism evidence="3 4">
    <name type="scientific">Micromonospora purpureochromogenes</name>
    <dbReference type="NCBI Taxonomy" id="47872"/>
    <lineage>
        <taxon>Bacteria</taxon>
        <taxon>Bacillati</taxon>
        <taxon>Actinomycetota</taxon>
        <taxon>Actinomycetes</taxon>
        <taxon>Micromonosporales</taxon>
        <taxon>Micromonosporaceae</taxon>
        <taxon>Micromonospora</taxon>
    </lineage>
</organism>
<feature type="region of interest" description="Disordered" evidence="1">
    <location>
        <begin position="148"/>
        <end position="209"/>
    </location>
</feature>
<dbReference type="Proteomes" id="UP000198228">
    <property type="component" value="Chromosome I"/>
</dbReference>
<dbReference type="InterPro" id="IPR047650">
    <property type="entry name" value="Transpos_IS110"/>
</dbReference>
<name>A0A1C4YV19_9ACTN</name>
<dbReference type="GO" id="GO:0006313">
    <property type="term" value="P:DNA transposition"/>
    <property type="evidence" value="ECO:0007669"/>
    <property type="project" value="InterPro"/>
</dbReference>
<dbReference type="InterPro" id="IPR003346">
    <property type="entry name" value="Transposase_20"/>
</dbReference>
<dbReference type="AlphaFoldDB" id="A0A1C4YV19"/>
<dbReference type="PANTHER" id="PTHR33055">
    <property type="entry name" value="TRANSPOSASE FOR INSERTION SEQUENCE ELEMENT IS1111A"/>
    <property type="match status" value="1"/>
</dbReference>
<feature type="domain" description="Transposase IS116/IS110/IS902 C-terminal" evidence="2">
    <location>
        <begin position="188"/>
        <end position="232"/>
    </location>
</feature>
<reference evidence="3 4" key="1">
    <citation type="submission" date="2016-06" db="EMBL/GenBank/DDBJ databases">
        <authorList>
            <person name="Kjaerup R.B."/>
            <person name="Dalgaard T.S."/>
            <person name="Juul-Madsen H.R."/>
        </authorList>
    </citation>
    <scope>NUCLEOTIDE SEQUENCE [LARGE SCALE GENOMIC DNA]</scope>
    <source>
        <strain evidence="3 4">DSM 43821</strain>
    </source>
</reference>
<gene>
    <name evidence="3" type="ORF">GA0074696_3739</name>
</gene>
<protein>
    <submittedName>
        <fullName evidence="3">Transposase IS116/IS110/IS902 family protein</fullName>
    </submittedName>
</protein>
<evidence type="ECO:0000313" key="3">
    <source>
        <dbReference type="EMBL" id="SCF24609.1"/>
    </source>
</evidence>